<dbReference type="EMBL" id="RWKW01000055">
    <property type="protein sequence ID" value="RST85502.1"/>
    <property type="molecule type" value="Genomic_DNA"/>
</dbReference>
<evidence type="ECO:0008006" key="3">
    <source>
        <dbReference type="Google" id="ProtNLM"/>
    </source>
</evidence>
<dbReference type="Proteomes" id="UP000278398">
    <property type="component" value="Unassembled WGS sequence"/>
</dbReference>
<comment type="caution">
    <text evidence="1">The sequence shown here is derived from an EMBL/GenBank/DDBJ whole genome shotgun (WGS) entry which is preliminary data.</text>
</comment>
<accession>A0A3S0A5X2</accession>
<evidence type="ECO:0000313" key="2">
    <source>
        <dbReference type="Proteomes" id="UP000278398"/>
    </source>
</evidence>
<dbReference type="RefSeq" id="WP_126700852.1">
    <property type="nucleotide sequence ID" value="NZ_RWKW01000055.1"/>
</dbReference>
<dbReference type="AlphaFoldDB" id="A0A3S0A5X2"/>
<gene>
    <name evidence="1" type="ORF">EJC49_15555</name>
</gene>
<organism evidence="1 2">
    <name type="scientific">Aquibium carbonis</name>
    <dbReference type="NCBI Taxonomy" id="2495581"/>
    <lineage>
        <taxon>Bacteria</taxon>
        <taxon>Pseudomonadati</taxon>
        <taxon>Pseudomonadota</taxon>
        <taxon>Alphaproteobacteria</taxon>
        <taxon>Hyphomicrobiales</taxon>
        <taxon>Phyllobacteriaceae</taxon>
        <taxon>Aquibium</taxon>
    </lineage>
</organism>
<name>A0A3S0A5X2_9HYPH</name>
<protein>
    <recommendedName>
        <fullName evidence="3">Antitoxin</fullName>
    </recommendedName>
</protein>
<dbReference type="Gene3D" id="3.40.1620.10">
    <property type="entry name" value="YefM-like domain"/>
    <property type="match status" value="1"/>
</dbReference>
<evidence type="ECO:0000313" key="1">
    <source>
        <dbReference type="EMBL" id="RST85502.1"/>
    </source>
</evidence>
<reference evidence="1 2" key="1">
    <citation type="submission" date="2018-12" db="EMBL/GenBank/DDBJ databases">
        <title>Mesorhizobium carbonis sp. nov., isolated from coal mine water.</title>
        <authorList>
            <person name="Xin W."/>
            <person name="Xu Z."/>
            <person name="Xiang F."/>
            <person name="Zhang J."/>
            <person name="Xi L."/>
            <person name="Liu J."/>
        </authorList>
    </citation>
    <scope>NUCLEOTIDE SEQUENCE [LARGE SCALE GENOMIC DNA]</scope>
    <source>
        <strain evidence="1 2">B2.3</strain>
    </source>
</reference>
<sequence length="69" mass="7771">MSTEPVAKVWSKEEARTRFDELLAAAEKHPQHIEAQGRRFVLSELTAQRQNAKELLRRGGPLEEGDSLG</sequence>
<keyword evidence="2" id="KW-1185">Reference proteome</keyword>
<proteinExistence type="predicted"/>